<dbReference type="PANTHER" id="PTHR30537:SF26">
    <property type="entry name" value="GLYCINE CLEAVAGE SYSTEM TRANSCRIPTIONAL ACTIVATOR"/>
    <property type="match status" value="1"/>
</dbReference>
<dbReference type="CDD" id="cd08432">
    <property type="entry name" value="PBP2_GcdR_TrpI_HvrB_AmpR_like"/>
    <property type="match status" value="1"/>
</dbReference>
<dbReference type="Pfam" id="PF03466">
    <property type="entry name" value="LysR_substrate"/>
    <property type="match status" value="1"/>
</dbReference>
<dbReference type="Gene3D" id="1.10.10.10">
    <property type="entry name" value="Winged helix-like DNA-binding domain superfamily/Winged helix DNA-binding domain"/>
    <property type="match status" value="1"/>
</dbReference>
<keyword evidence="2" id="KW-0805">Transcription regulation</keyword>
<dbReference type="InterPro" id="IPR036390">
    <property type="entry name" value="WH_DNA-bd_sf"/>
</dbReference>
<keyword evidence="3" id="KW-0238">DNA-binding</keyword>
<gene>
    <name evidence="6" type="ORF">AABB29_03875</name>
</gene>
<dbReference type="InterPro" id="IPR036388">
    <property type="entry name" value="WH-like_DNA-bd_sf"/>
</dbReference>
<dbReference type="Gene3D" id="3.40.190.10">
    <property type="entry name" value="Periplasmic binding protein-like II"/>
    <property type="match status" value="2"/>
</dbReference>
<name>A0ABZ2V5P3_9RHOB</name>
<comment type="similarity">
    <text evidence="1">Belongs to the LysR transcriptional regulatory family.</text>
</comment>
<dbReference type="InterPro" id="IPR000847">
    <property type="entry name" value="LysR_HTH_N"/>
</dbReference>
<dbReference type="Pfam" id="PF00126">
    <property type="entry name" value="HTH_1"/>
    <property type="match status" value="1"/>
</dbReference>
<evidence type="ECO:0000313" key="6">
    <source>
        <dbReference type="EMBL" id="WZC49798.1"/>
    </source>
</evidence>
<dbReference type="PROSITE" id="PS50931">
    <property type="entry name" value="HTH_LYSR"/>
    <property type="match status" value="1"/>
</dbReference>
<keyword evidence="7" id="KW-1185">Reference proteome</keyword>
<evidence type="ECO:0000256" key="1">
    <source>
        <dbReference type="ARBA" id="ARBA00009437"/>
    </source>
</evidence>
<dbReference type="PRINTS" id="PR00039">
    <property type="entry name" value="HTHLYSR"/>
</dbReference>
<dbReference type="Proteomes" id="UP001440612">
    <property type="component" value="Chromosome"/>
</dbReference>
<organism evidence="6 7">
    <name type="scientific">Yoonia phaeophyticola</name>
    <dbReference type="NCBI Taxonomy" id="3137369"/>
    <lineage>
        <taxon>Bacteria</taxon>
        <taxon>Pseudomonadati</taxon>
        <taxon>Pseudomonadota</taxon>
        <taxon>Alphaproteobacteria</taxon>
        <taxon>Rhodobacterales</taxon>
        <taxon>Paracoccaceae</taxon>
        <taxon>Yoonia</taxon>
    </lineage>
</organism>
<keyword evidence="4" id="KW-0804">Transcription</keyword>
<dbReference type="SUPFAM" id="SSF53850">
    <property type="entry name" value="Periplasmic binding protein-like II"/>
    <property type="match status" value="1"/>
</dbReference>
<evidence type="ECO:0000256" key="3">
    <source>
        <dbReference type="ARBA" id="ARBA00023125"/>
    </source>
</evidence>
<proteinExistence type="inferred from homology"/>
<evidence type="ECO:0000313" key="7">
    <source>
        <dbReference type="Proteomes" id="UP001440612"/>
    </source>
</evidence>
<dbReference type="InterPro" id="IPR005119">
    <property type="entry name" value="LysR_subst-bd"/>
</dbReference>
<evidence type="ECO:0000256" key="2">
    <source>
        <dbReference type="ARBA" id="ARBA00023015"/>
    </source>
</evidence>
<accession>A0ABZ2V5P3</accession>
<evidence type="ECO:0000256" key="4">
    <source>
        <dbReference type="ARBA" id="ARBA00023163"/>
    </source>
</evidence>
<dbReference type="EMBL" id="CP150951">
    <property type="protein sequence ID" value="WZC49798.1"/>
    <property type="molecule type" value="Genomic_DNA"/>
</dbReference>
<dbReference type="PANTHER" id="PTHR30537">
    <property type="entry name" value="HTH-TYPE TRANSCRIPTIONAL REGULATOR"/>
    <property type="match status" value="1"/>
</dbReference>
<feature type="domain" description="HTH lysR-type" evidence="5">
    <location>
        <begin position="6"/>
        <end position="63"/>
    </location>
</feature>
<dbReference type="RefSeq" id="WP_341367908.1">
    <property type="nucleotide sequence ID" value="NZ_CP150951.2"/>
</dbReference>
<evidence type="ECO:0000259" key="5">
    <source>
        <dbReference type="PROSITE" id="PS50931"/>
    </source>
</evidence>
<dbReference type="InterPro" id="IPR058163">
    <property type="entry name" value="LysR-type_TF_proteobact-type"/>
</dbReference>
<reference evidence="7" key="1">
    <citation type="submission" date="2024-04" db="EMBL/GenBank/DDBJ databases">
        <title>Phylogenomic analyses of a clade within the roseobacter group suggest taxonomic reassignments of species of the genera Aestuariivita, Citreicella, Loktanella, Nautella, Pelagibaca, Ruegeria, Thalassobius, Thiobacimonas and Tropicibacter, and the proposal o.</title>
        <authorList>
            <person name="Jeon C.O."/>
        </authorList>
    </citation>
    <scope>NUCLEOTIDE SEQUENCE [LARGE SCALE GENOMIC DNA]</scope>
    <source>
        <strain evidence="7">BS5-3</strain>
    </source>
</reference>
<sequence length="314" mass="34536">MNDRLPPLTALRAFEAAARHMSFAKAAAELNVTPAALSYQIKALEADLGIPVFRRLNRAVELTEAGRMLAPGTADAFATLSAAWRNTKRLNDSGVLTVTAGPAFTSKWLAPRLYKFAQAHPEIELRFNASLRVADFDRDEVDVAIRFGIDVDPNVFAEPLNQEWATPMMTPELARTIKTPADLAEVTLIHDDSIAFLKMNWDWPSWCRAEGVDIDTEHGLRFSQADHALDAAISGAGVVLGRITLATRALESGRLVAPFDLGLIADGQFRFVCPKGQEDRPHISAFRAWIMEEVAAVQAFEKGRRMVHCATLGK</sequence>
<dbReference type="SUPFAM" id="SSF46785">
    <property type="entry name" value="Winged helix' DNA-binding domain"/>
    <property type="match status" value="1"/>
</dbReference>
<dbReference type="NCBIfam" id="NF008352">
    <property type="entry name" value="PRK11139.1"/>
    <property type="match status" value="1"/>
</dbReference>
<protein>
    <submittedName>
        <fullName evidence="6">Transcriptional regulator GcvA</fullName>
    </submittedName>
</protein>